<evidence type="ECO:0000256" key="3">
    <source>
        <dbReference type="ARBA" id="ARBA00022490"/>
    </source>
</evidence>
<dbReference type="PANTHER" id="PTHR10695:SF46">
    <property type="entry name" value="BIFUNCTIONAL COENZYME A SYNTHASE-RELATED"/>
    <property type="match status" value="1"/>
</dbReference>
<sequence length="404" mass="43176">MLKVGLTGGIAAGKSLVARRLSERGAVLVDADVLAREVVEPGTDGLAAIAAAFGPQVINDDGGLDRAALGAIVFGDQAKREQLNAIVHPLVRARSAQLVAEAGPGSIVVQDIPLLVETGQGAGFHLVLVVDAPEETRVRRMVDLRGMTPEDARSRIAAQATAEQRRAAADVVLDNVSSAGDLLAAVDRLWDERLVPFAENLQAERAAPRDGGPQLVDPDPQWRHQARRLAARIAAADSRVLGVAHVGSTSVPGLPAKDVIDLQVSVATLADADGIAANLAAAGFPRWPGQWRDSPKPSCPDPAAWEKRMHCNADPGRAANVHVRVQGSPGWCYALGFRDWLRAEAPVAAEYLAEKRRLAELHAGDRSIGRYAKDKDEWFTDTAEPRLQEWIRGSGWRPEEAAAF</sequence>
<evidence type="ECO:0000256" key="4">
    <source>
        <dbReference type="ARBA" id="ARBA00022741"/>
    </source>
</evidence>
<dbReference type="InterPro" id="IPR027417">
    <property type="entry name" value="P-loop_NTPase"/>
</dbReference>
<organism evidence="8 9">
    <name type="scientific">Arthrobacter mangrovi</name>
    <dbReference type="NCBI Taxonomy" id="2966350"/>
    <lineage>
        <taxon>Bacteria</taxon>
        <taxon>Bacillati</taxon>
        <taxon>Actinomycetota</taxon>
        <taxon>Actinomycetes</taxon>
        <taxon>Micrococcales</taxon>
        <taxon>Micrococcaceae</taxon>
        <taxon>Arthrobacter</taxon>
    </lineage>
</organism>
<comment type="similarity">
    <text evidence="2">In the C-terminal section; belongs to the UPF0157 (GrpB) family.</text>
</comment>
<dbReference type="Gene3D" id="3.40.50.300">
    <property type="entry name" value="P-loop containing nucleotide triphosphate hydrolases"/>
    <property type="match status" value="1"/>
</dbReference>
<evidence type="ECO:0000313" key="9">
    <source>
        <dbReference type="Proteomes" id="UP001209654"/>
    </source>
</evidence>
<dbReference type="PROSITE" id="PS51219">
    <property type="entry name" value="DPCK"/>
    <property type="match status" value="1"/>
</dbReference>
<gene>
    <name evidence="6" type="primary">coaE</name>
    <name evidence="8" type="ORF">AHIS1636_04950</name>
</gene>
<evidence type="ECO:0000256" key="6">
    <source>
        <dbReference type="HAMAP-Rule" id="MF_00376"/>
    </source>
</evidence>
<dbReference type="GO" id="GO:0016301">
    <property type="term" value="F:kinase activity"/>
    <property type="evidence" value="ECO:0007669"/>
    <property type="project" value="UniProtKB-KW"/>
</dbReference>
<dbReference type="InterPro" id="IPR001977">
    <property type="entry name" value="Depp_CoAkinase"/>
</dbReference>
<dbReference type="EC" id="2.7.1.24" evidence="6 7"/>
<comment type="similarity">
    <text evidence="6">Belongs to the CoaE family.</text>
</comment>
<dbReference type="HAMAP" id="MF_00376">
    <property type="entry name" value="Dephospho_CoA_kinase"/>
    <property type="match status" value="1"/>
</dbReference>
<evidence type="ECO:0000256" key="7">
    <source>
        <dbReference type="NCBIfam" id="TIGR00152"/>
    </source>
</evidence>
<keyword evidence="4 6" id="KW-0547">Nucleotide-binding</keyword>
<evidence type="ECO:0000256" key="1">
    <source>
        <dbReference type="ARBA" id="ARBA00008826"/>
    </source>
</evidence>
<keyword evidence="9" id="KW-1185">Reference proteome</keyword>
<comment type="similarity">
    <text evidence="1">In the N-terminal section; belongs to the CoaE family.</text>
</comment>
<evidence type="ECO:0000256" key="2">
    <source>
        <dbReference type="ARBA" id="ARBA00011058"/>
    </source>
</evidence>
<dbReference type="EMBL" id="BRVS01000002">
    <property type="protein sequence ID" value="GLB66056.1"/>
    <property type="molecule type" value="Genomic_DNA"/>
</dbReference>
<dbReference type="Gene3D" id="3.30.460.10">
    <property type="entry name" value="Beta Polymerase, domain 2"/>
    <property type="match status" value="1"/>
</dbReference>
<comment type="catalytic activity">
    <reaction evidence="6">
        <text>3'-dephospho-CoA + ATP = ADP + CoA + H(+)</text>
        <dbReference type="Rhea" id="RHEA:18245"/>
        <dbReference type="ChEBI" id="CHEBI:15378"/>
        <dbReference type="ChEBI" id="CHEBI:30616"/>
        <dbReference type="ChEBI" id="CHEBI:57287"/>
        <dbReference type="ChEBI" id="CHEBI:57328"/>
        <dbReference type="ChEBI" id="CHEBI:456216"/>
        <dbReference type="EC" id="2.7.1.24"/>
    </reaction>
</comment>
<dbReference type="SUPFAM" id="SSF52540">
    <property type="entry name" value="P-loop containing nucleoside triphosphate hydrolases"/>
    <property type="match status" value="1"/>
</dbReference>
<dbReference type="InterPro" id="IPR043519">
    <property type="entry name" value="NT_sf"/>
</dbReference>
<accession>A0ABQ5MPX7</accession>
<keyword evidence="3 6" id="KW-0963">Cytoplasm</keyword>
<comment type="pathway">
    <text evidence="6">Cofactor biosynthesis; coenzyme A biosynthesis; CoA from (R)-pantothenate: step 5/5.</text>
</comment>
<dbReference type="PANTHER" id="PTHR10695">
    <property type="entry name" value="DEPHOSPHO-COA KINASE-RELATED"/>
    <property type="match status" value="1"/>
</dbReference>
<evidence type="ECO:0000313" key="8">
    <source>
        <dbReference type="EMBL" id="GLB66056.1"/>
    </source>
</evidence>
<keyword evidence="6 8" id="KW-0418">Kinase</keyword>
<feature type="binding site" evidence="6">
    <location>
        <begin position="11"/>
        <end position="16"/>
    </location>
    <ligand>
        <name>ATP</name>
        <dbReference type="ChEBI" id="CHEBI:30616"/>
    </ligand>
</feature>
<comment type="subcellular location">
    <subcellularLocation>
        <location evidence="6">Cytoplasm</location>
    </subcellularLocation>
</comment>
<keyword evidence="6" id="KW-0808">Transferase</keyword>
<dbReference type="Proteomes" id="UP001209654">
    <property type="component" value="Unassembled WGS sequence"/>
</dbReference>
<dbReference type="NCBIfam" id="TIGR00152">
    <property type="entry name" value="dephospho-CoA kinase"/>
    <property type="match status" value="1"/>
</dbReference>
<name>A0ABQ5MPX7_9MICC</name>
<dbReference type="CDD" id="cd02022">
    <property type="entry name" value="DPCK"/>
    <property type="match status" value="1"/>
</dbReference>
<keyword evidence="5 6" id="KW-0067">ATP-binding</keyword>
<evidence type="ECO:0000256" key="5">
    <source>
        <dbReference type="ARBA" id="ARBA00022840"/>
    </source>
</evidence>
<dbReference type="Pfam" id="PF01121">
    <property type="entry name" value="CoaE"/>
    <property type="match status" value="1"/>
</dbReference>
<dbReference type="SUPFAM" id="SSF81301">
    <property type="entry name" value="Nucleotidyltransferase"/>
    <property type="match status" value="1"/>
</dbReference>
<protein>
    <recommendedName>
        <fullName evidence="6 7">Dephospho-CoA kinase</fullName>
        <ecNumber evidence="6 7">2.7.1.24</ecNumber>
    </recommendedName>
    <alternativeName>
        <fullName evidence="6">Dephosphocoenzyme A kinase</fullName>
    </alternativeName>
</protein>
<proteinExistence type="inferred from homology"/>
<reference evidence="8 9" key="1">
    <citation type="journal article" date="2023" name="Int. J. Syst. Evol. Microbiol.">
        <title>Arthrobacter mangrovi sp. nov., an actinobacterium isolated from the rhizosphere of a mangrove.</title>
        <authorList>
            <person name="Hamada M."/>
            <person name="Saitou S."/>
            <person name="Enomoto N."/>
            <person name="Nanri K."/>
            <person name="Hidaka K."/>
            <person name="Miura T."/>
            <person name="Tamura T."/>
        </authorList>
    </citation>
    <scope>NUCLEOTIDE SEQUENCE [LARGE SCALE GENOMIC DNA]</scope>
    <source>
        <strain evidence="8 9">NBRC 112813</strain>
    </source>
</reference>
<comment type="function">
    <text evidence="6">Catalyzes the phosphorylation of the 3'-hydroxyl group of dephosphocoenzyme A to form coenzyme A.</text>
</comment>
<dbReference type="InterPro" id="IPR007344">
    <property type="entry name" value="GrpB/CoaE"/>
</dbReference>
<keyword evidence="6" id="KW-0173">Coenzyme A biosynthesis</keyword>
<dbReference type="NCBIfam" id="NF002879">
    <property type="entry name" value="PRK03333.1"/>
    <property type="match status" value="1"/>
</dbReference>
<dbReference type="RefSeq" id="WP_264794233.1">
    <property type="nucleotide sequence ID" value="NZ_BRVS01000002.1"/>
</dbReference>
<dbReference type="Pfam" id="PF04229">
    <property type="entry name" value="GrpB"/>
    <property type="match status" value="1"/>
</dbReference>
<comment type="caution">
    <text evidence="8">The sequence shown here is derived from an EMBL/GenBank/DDBJ whole genome shotgun (WGS) entry which is preliminary data.</text>
</comment>